<dbReference type="RefSeq" id="WP_166399521.1">
    <property type="nucleotide sequence ID" value="NZ_JAANAS010000034.1"/>
</dbReference>
<dbReference type="Pfam" id="PF13715">
    <property type="entry name" value="CarbopepD_reg_2"/>
    <property type="match status" value="1"/>
</dbReference>
<evidence type="ECO:0000256" key="1">
    <source>
        <dbReference type="SAM" id="SignalP"/>
    </source>
</evidence>
<dbReference type="PROSITE" id="PS51257">
    <property type="entry name" value="PROKAR_LIPOPROTEIN"/>
    <property type="match status" value="1"/>
</dbReference>
<keyword evidence="1" id="KW-0732">Signal</keyword>
<dbReference type="Gene3D" id="2.60.40.1120">
    <property type="entry name" value="Carboxypeptidase-like, regulatory domain"/>
    <property type="match status" value="1"/>
</dbReference>
<dbReference type="EMBL" id="JAANAS010000034">
    <property type="protein sequence ID" value="NGZ89254.1"/>
    <property type="molecule type" value="Genomic_DNA"/>
</dbReference>
<reference evidence="2" key="1">
    <citation type="submission" date="2020-03" db="EMBL/GenBank/DDBJ databases">
        <title>Psychroflexus Maritimus sp. nov., isolate from marine sediment.</title>
        <authorList>
            <person name="Zhong Y.-L."/>
        </authorList>
    </citation>
    <scope>NUCLEOTIDE SEQUENCE</scope>
    <source>
        <strain evidence="2">C1</strain>
    </source>
</reference>
<protein>
    <submittedName>
        <fullName evidence="2">Carboxypeptidase-like regulatory domain-containing protein</fullName>
    </submittedName>
</protein>
<dbReference type="SUPFAM" id="SSF49464">
    <property type="entry name" value="Carboxypeptidase regulatory domain-like"/>
    <property type="match status" value="1"/>
</dbReference>
<dbReference type="InterPro" id="IPR008969">
    <property type="entry name" value="CarboxyPept-like_regulatory"/>
</dbReference>
<dbReference type="AlphaFoldDB" id="A0A967E1Y6"/>
<evidence type="ECO:0000313" key="3">
    <source>
        <dbReference type="Proteomes" id="UP000643701"/>
    </source>
</evidence>
<organism evidence="2 3">
    <name type="scientific">Psychroflexus maritimus</name>
    <dbReference type="NCBI Taxonomy" id="2714865"/>
    <lineage>
        <taxon>Bacteria</taxon>
        <taxon>Pseudomonadati</taxon>
        <taxon>Bacteroidota</taxon>
        <taxon>Flavobacteriia</taxon>
        <taxon>Flavobacteriales</taxon>
        <taxon>Flavobacteriaceae</taxon>
        <taxon>Psychroflexus</taxon>
    </lineage>
</organism>
<comment type="caution">
    <text evidence="2">The sequence shown here is derived from an EMBL/GenBank/DDBJ whole genome shotgun (WGS) entry which is preliminary data.</text>
</comment>
<keyword evidence="2" id="KW-0378">Hydrolase</keyword>
<keyword evidence="2" id="KW-0121">Carboxypeptidase</keyword>
<keyword evidence="3" id="KW-1185">Reference proteome</keyword>
<gene>
    <name evidence="2" type="ORF">G7034_03205</name>
</gene>
<sequence>MKNYLILVLFVFFVSCSSEHQIIEGKVVNANDDPVEDVLVQVMGTDLFEYTNEDGYFKIDTKSRGEELIFNKEGYEFQRASINQVKEVLLSKKD</sequence>
<accession>A0A967E1Y6</accession>
<dbReference type="Proteomes" id="UP000643701">
    <property type="component" value="Unassembled WGS sequence"/>
</dbReference>
<dbReference type="GO" id="GO:0004180">
    <property type="term" value="F:carboxypeptidase activity"/>
    <property type="evidence" value="ECO:0007669"/>
    <property type="project" value="UniProtKB-KW"/>
</dbReference>
<proteinExistence type="predicted"/>
<evidence type="ECO:0000313" key="2">
    <source>
        <dbReference type="EMBL" id="NGZ89254.1"/>
    </source>
</evidence>
<feature type="signal peptide" evidence="1">
    <location>
        <begin position="1"/>
        <end position="20"/>
    </location>
</feature>
<keyword evidence="2" id="KW-0645">Protease</keyword>
<name>A0A967E1Y6_9FLAO</name>
<feature type="chain" id="PRO_5037996347" evidence="1">
    <location>
        <begin position="21"/>
        <end position="94"/>
    </location>
</feature>